<dbReference type="PANTHER" id="PTHR13947:SF37">
    <property type="entry name" value="LD18367P"/>
    <property type="match status" value="1"/>
</dbReference>
<keyword evidence="1 3" id="KW-0808">Transferase</keyword>
<dbReference type="Proteomes" id="UP000323994">
    <property type="component" value="Unassembled WGS sequence"/>
</dbReference>
<dbReference type="InterPro" id="IPR016181">
    <property type="entry name" value="Acyl_CoA_acyltransferase"/>
</dbReference>
<dbReference type="CDD" id="cd04301">
    <property type="entry name" value="NAT_SF"/>
    <property type="match status" value="1"/>
</dbReference>
<dbReference type="InterPro" id="IPR050769">
    <property type="entry name" value="NAT_camello-type"/>
</dbReference>
<dbReference type="PROSITE" id="PS51186">
    <property type="entry name" value="GNAT"/>
    <property type="match status" value="1"/>
</dbReference>
<organism evidence="3 4">
    <name type="scientific">Dyadobacter flavalbus</name>
    <dbReference type="NCBI Taxonomy" id="2579942"/>
    <lineage>
        <taxon>Bacteria</taxon>
        <taxon>Pseudomonadati</taxon>
        <taxon>Bacteroidota</taxon>
        <taxon>Cytophagia</taxon>
        <taxon>Cytophagales</taxon>
        <taxon>Spirosomataceae</taxon>
        <taxon>Dyadobacter</taxon>
    </lineage>
</organism>
<feature type="domain" description="N-acetyltransferase" evidence="2">
    <location>
        <begin position="9"/>
        <end position="157"/>
    </location>
</feature>
<name>A0A5M8QWP2_9BACT</name>
<keyword evidence="4" id="KW-1185">Reference proteome</keyword>
<dbReference type="AlphaFoldDB" id="A0A5M8QWP2"/>
<dbReference type="Pfam" id="PF00583">
    <property type="entry name" value="Acetyltransf_1"/>
    <property type="match status" value="1"/>
</dbReference>
<reference evidence="3 4" key="1">
    <citation type="submission" date="2019-05" db="EMBL/GenBank/DDBJ databases">
        <authorList>
            <person name="Qu J.-H."/>
        </authorList>
    </citation>
    <scope>NUCLEOTIDE SEQUENCE [LARGE SCALE GENOMIC DNA]</scope>
    <source>
        <strain evidence="3 4">NS28</strain>
    </source>
</reference>
<dbReference type="OrthoDB" id="9799681at2"/>
<sequence>MLHMIQIIPFHKDLQNQIVDLILHIQQIEFQIPITAEDQPDLFIVDEFYRKNGGQFWLAIYEGKVVGSIALIRIGNNAGVIRKMFVQKEFRGKEFRTAQLLFDTLEDYCTASGIRNVYLGTMDKLGAAIRFYEKNGFEIISKEALPEDFPLMPVDNVFCRLKIRKFQS</sequence>
<dbReference type="SUPFAM" id="SSF55729">
    <property type="entry name" value="Acyl-CoA N-acyltransferases (Nat)"/>
    <property type="match status" value="1"/>
</dbReference>
<dbReference type="GO" id="GO:0008080">
    <property type="term" value="F:N-acetyltransferase activity"/>
    <property type="evidence" value="ECO:0007669"/>
    <property type="project" value="InterPro"/>
</dbReference>
<proteinExistence type="predicted"/>
<dbReference type="InterPro" id="IPR000182">
    <property type="entry name" value="GNAT_dom"/>
</dbReference>
<comment type="caution">
    <text evidence="3">The sequence shown here is derived from an EMBL/GenBank/DDBJ whole genome shotgun (WGS) entry which is preliminary data.</text>
</comment>
<evidence type="ECO:0000313" key="4">
    <source>
        <dbReference type="Proteomes" id="UP000323994"/>
    </source>
</evidence>
<evidence type="ECO:0000313" key="3">
    <source>
        <dbReference type="EMBL" id="KAA6439480.1"/>
    </source>
</evidence>
<dbReference type="Gene3D" id="3.40.630.30">
    <property type="match status" value="1"/>
</dbReference>
<evidence type="ECO:0000256" key="1">
    <source>
        <dbReference type="ARBA" id="ARBA00022679"/>
    </source>
</evidence>
<dbReference type="PANTHER" id="PTHR13947">
    <property type="entry name" value="GNAT FAMILY N-ACETYLTRANSFERASE"/>
    <property type="match status" value="1"/>
</dbReference>
<gene>
    <name evidence="3" type="ORF">FEM33_14595</name>
</gene>
<evidence type="ECO:0000259" key="2">
    <source>
        <dbReference type="PROSITE" id="PS51186"/>
    </source>
</evidence>
<dbReference type="EMBL" id="VBSN01000038">
    <property type="protein sequence ID" value="KAA6439480.1"/>
    <property type="molecule type" value="Genomic_DNA"/>
</dbReference>
<protein>
    <submittedName>
        <fullName evidence="3">GNAT family N-acetyltransferase</fullName>
    </submittedName>
</protein>
<accession>A0A5M8QWP2</accession>